<organism evidence="1">
    <name type="scientific">marine sediment metagenome</name>
    <dbReference type="NCBI Taxonomy" id="412755"/>
    <lineage>
        <taxon>unclassified sequences</taxon>
        <taxon>metagenomes</taxon>
        <taxon>ecological metagenomes</taxon>
    </lineage>
</organism>
<accession>A0A0F9CGU6</accession>
<dbReference type="AlphaFoldDB" id="A0A0F9CGU6"/>
<name>A0A0F9CGU6_9ZZZZ</name>
<dbReference type="EMBL" id="LAZR01046707">
    <property type="protein sequence ID" value="KKK95906.1"/>
    <property type="molecule type" value="Genomic_DNA"/>
</dbReference>
<comment type="caution">
    <text evidence="1">The sequence shown here is derived from an EMBL/GenBank/DDBJ whole genome shotgun (WGS) entry which is preliminary data.</text>
</comment>
<sequence length="65" mass="6854">GNHSGRSFINFVEDGEKGTALFTILAGAIDGGGCVETISDPTTTRGIVIYIEANKYWIQVCSAST</sequence>
<gene>
    <name evidence="1" type="ORF">LCGC14_2668090</name>
</gene>
<proteinExistence type="predicted"/>
<evidence type="ECO:0000313" key="1">
    <source>
        <dbReference type="EMBL" id="KKK95906.1"/>
    </source>
</evidence>
<protein>
    <submittedName>
        <fullName evidence="1">Uncharacterized protein</fullName>
    </submittedName>
</protein>
<reference evidence="1" key="1">
    <citation type="journal article" date="2015" name="Nature">
        <title>Complex archaea that bridge the gap between prokaryotes and eukaryotes.</title>
        <authorList>
            <person name="Spang A."/>
            <person name="Saw J.H."/>
            <person name="Jorgensen S.L."/>
            <person name="Zaremba-Niedzwiedzka K."/>
            <person name="Martijn J."/>
            <person name="Lind A.E."/>
            <person name="van Eijk R."/>
            <person name="Schleper C."/>
            <person name="Guy L."/>
            <person name="Ettema T.J."/>
        </authorList>
    </citation>
    <scope>NUCLEOTIDE SEQUENCE</scope>
</reference>
<feature type="non-terminal residue" evidence="1">
    <location>
        <position position="1"/>
    </location>
</feature>